<proteinExistence type="predicted"/>
<reference evidence="1" key="1">
    <citation type="submission" date="2023-02" db="EMBL/GenBank/DDBJ databases">
        <title>A novel hydrolase synthesized by Rhodococcus erythropolis HQ is responsible for the detoxification of Zearalenone.</title>
        <authorList>
            <person name="Hu J."/>
            <person name="Xu J."/>
        </authorList>
    </citation>
    <scope>NUCLEOTIDE SEQUENCE</scope>
    <source>
        <strain evidence="1">HQ</strain>
    </source>
</reference>
<name>A0AAW6LE12_RHOSG</name>
<dbReference type="Proteomes" id="UP001217325">
    <property type="component" value="Unassembled WGS sequence"/>
</dbReference>
<sequence length="81" mass="8041">MSDDRPRPARGRTTVYRPVRLALAATAVAGALASGGLSLVSSPTATALAPDTSASHTKNPVAKRPVVVAGFGTPDAVSNGS</sequence>
<accession>A0AAW6LE12</accession>
<evidence type="ECO:0000313" key="2">
    <source>
        <dbReference type="Proteomes" id="UP001217325"/>
    </source>
</evidence>
<dbReference type="EMBL" id="JARDXE010000003">
    <property type="protein sequence ID" value="MDE8644664.1"/>
    <property type="molecule type" value="Genomic_DNA"/>
</dbReference>
<dbReference type="GeneID" id="57485848"/>
<organism evidence="1 2">
    <name type="scientific">Rhodococcus qingshengii</name>
    <dbReference type="NCBI Taxonomy" id="334542"/>
    <lineage>
        <taxon>Bacteria</taxon>
        <taxon>Bacillati</taxon>
        <taxon>Actinomycetota</taxon>
        <taxon>Actinomycetes</taxon>
        <taxon>Mycobacteriales</taxon>
        <taxon>Nocardiaceae</taxon>
        <taxon>Rhodococcus</taxon>
        <taxon>Rhodococcus erythropolis group</taxon>
    </lineage>
</organism>
<dbReference type="RefSeq" id="WP_153211881.1">
    <property type="nucleotide sequence ID" value="NZ_AP023172.1"/>
</dbReference>
<comment type="caution">
    <text evidence="1">The sequence shown here is derived from an EMBL/GenBank/DDBJ whole genome shotgun (WGS) entry which is preliminary data.</text>
</comment>
<protein>
    <submittedName>
        <fullName evidence="1">Uncharacterized protein</fullName>
    </submittedName>
</protein>
<evidence type="ECO:0000313" key="1">
    <source>
        <dbReference type="EMBL" id="MDE8644664.1"/>
    </source>
</evidence>
<gene>
    <name evidence="1" type="ORF">PXH69_06865</name>
</gene>
<dbReference type="AlphaFoldDB" id="A0AAW6LE12"/>